<comment type="cofactor">
    <cofactor evidence="1">
        <name>L-ascorbate</name>
        <dbReference type="ChEBI" id="CHEBI:38290"/>
    </cofactor>
</comment>
<dbReference type="InterPro" id="IPR050757">
    <property type="entry name" value="Collagen_mod_GT25"/>
</dbReference>
<dbReference type="InterPro" id="IPR005123">
    <property type="entry name" value="Oxoglu/Fe-dep_dioxygenase_dom"/>
</dbReference>
<dbReference type="GO" id="GO:0031418">
    <property type="term" value="F:L-ascorbic acid binding"/>
    <property type="evidence" value="ECO:0007669"/>
    <property type="project" value="InterPro"/>
</dbReference>
<sequence length="171" mass="19565">MVPVLRQSGIIPDNRLTGGYENVPTRDIHMNQVGFERQWLYILDTYIRPVQEIVFVGYYKQPPEAIMNFVVRYHPDEQASLRPHHDASTYTVDMALNQVGVDYEVSFQLKDGICVDIYSQGGGVRYVRYNCSVVDTIPGWTVLHPGRLTHLHEGLPTKKGVRYILVSFVDP</sequence>
<dbReference type="InterPro" id="IPR044861">
    <property type="entry name" value="IPNS-like_FE2OG_OXY"/>
</dbReference>
<evidence type="ECO:0000313" key="8">
    <source>
        <dbReference type="EMBL" id="VDP48193.1"/>
    </source>
</evidence>
<keyword evidence="6" id="KW-0408">Iron</keyword>
<evidence type="ECO:0000256" key="6">
    <source>
        <dbReference type="ARBA" id="ARBA00023004"/>
    </source>
</evidence>
<keyword evidence="2" id="KW-0479">Metal-binding</keyword>
<accession>A0A183J974</accession>
<evidence type="ECO:0000313" key="10">
    <source>
        <dbReference type="WBParaSite" id="SBAD_0001283001-mRNA-1"/>
    </source>
</evidence>
<evidence type="ECO:0000259" key="7">
    <source>
        <dbReference type="PROSITE" id="PS51471"/>
    </source>
</evidence>
<protein>
    <submittedName>
        <fullName evidence="10">Fe2OG dioxygenase domain-containing protein</fullName>
    </submittedName>
</protein>
<evidence type="ECO:0000256" key="2">
    <source>
        <dbReference type="ARBA" id="ARBA00022723"/>
    </source>
</evidence>
<dbReference type="PANTHER" id="PTHR10730:SF45">
    <property type="entry name" value="PROCOLLAGEN-LYSINE,2-OXOGLUTARATE 5-DIOXYGENASE"/>
    <property type="match status" value="1"/>
</dbReference>
<reference evidence="10" key="1">
    <citation type="submission" date="2016-06" db="UniProtKB">
        <authorList>
            <consortium name="WormBaseParasite"/>
        </authorList>
    </citation>
    <scope>IDENTIFICATION</scope>
</reference>
<dbReference type="PROSITE" id="PS51471">
    <property type="entry name" value="FE2OG_OXY"/>
    <property type="match status" value="1"/>
</dbReference>
<keyword evidence="4" id="KW-0223">Dioxygenase</keyword>
<dbReference type="PANTHER" id="PTHR10730">
    <property type="entry name" value="PROCOLLAGEN-LYSINE,2-OXOGLUTARATE 5-DIOXYGENASE/GLYCOSYLTRANSFERASE 25 FAMILY MEMBER"/>
    <property type="match status" value="1"/>
</dbReference>
<dbReference type="EMBL" id="UZAM01017753">
    <property type="protein sequence ID" value="VDP48193.1"/>
    <property type="molecule type" value="Genomic_DNA"/>
</dbReference>
<dbReference type="GO" id="GO:0008475">
    <property type="term" value="F:procollagen-lysine 5-dioxygenase activity"/>
    <property type="evidence" value="ECO:0007669"/>
    <property type="project" value="TreeGrafter"/>
</dbReference>
<dbReference type="GO" id="GO:0005506">
    <property type="term" value="F:iron ion binding"/>
    <property type="evidence" value="ECO:0007669"/>
    <property type="project" value="InterPro"/>
</dbReference>
<evidence type="ECO:0000256" key="5">
    <source>
        <dbReference type="ARBA" id="ARBA00023002"/>
    </source>
</evidence>
<dbReference type="SMART" id="SM00702">
    <property type="entry name" value="P4Hc"/>
    <property type="match status" value="1"/>
</dbReference>
<proteinExistence type="predicted"/>
<evidence type="ECO:0000313" key="9">
    <source>
        <dbReference type="Proteomes" id="UP000270296"/>
    </source>
</evidence>
<keyword evidence="9" id="KW-1185">Reference proteome</keyword>
<dbReference type="OrthoDB" id="69177at2759"/>
<dbReference type="Pfam" id="PF03171">
    <property type="entry name" value="2OG-FeII_Oxy"/>
    <property type="match status" value="1"/>
</dbReference>
<name>A0A183J974_9BILA</name>
<evidence type="ECO:0000256" key="3">
    <source>
        <dbReference type="ARBA" id="ARBA00022729"/>
    </source>
</evidence>
<dbReference type="GO" id="GO:0005783">
    <property type="term" value="C:endoplasmic reticulum"/>
    <property type="evidence" value="ECO:0007669"/>
    <property type="project" value="TreeGrafter"/>
</dbReference>
<feature type="domain" description="Fe2OG dioxygenase" evidence="7">
    <location>
        <begin position="62"/>
        <end position="171"/>
    </location>
</feature>
<keyword evidence="3" id="KW-0732">Signal</keyword>
<dbReference type="Proteomes" id="UP000270296">
    <property type="component" value="Unassembled WGS sequence"/>
</dbReference>
<reference evidence="8 9" key="2">
    <citation type="submission" date="2018-11" db="EMBL/GenBank/DDBJ databases">
        <authorList>
            <consortium name="Pathogen Informatics"/>
        </authorList>
    </citation>
    <scope>NUCLEOTIDE SEQUENCE [LARGE SCALE GENOMIC DNA]</scope>
</reference>
<dbReference type="WBParaSite" id="SBAD_0001283001-mRNA-1">
    <property type="protein sequence ID" value="SBAD_0001283001-mRNA-1"/>
    <property type="gene ID" value="SBAD_0001283001"/>
</dbReference>
<keyword evidence="5" id="KW-0560">Oxidoreductase</keyword>
<evidence type="ECO:0000256" key="1">
    <source>
        <dbReference type="ARBA" id="ARBA00001961"/>
    </source>
</evidence>
<dbReference type="AlphaFoldDB" id="A0A183J974"/>
<gene>
    <name evidence="8" type="ORF">SBAD_LOCUS12422</name>
</gene>
<evidence type="ECO:0000256" key="4">
    <source>
        <dbReference type="ARBA" id="ARBA00022964"/>
    </source>
</evidence>
<organism evidence="10">
    <name type="scientific">Soboliphyme baturini</name>
    <dbReference type="NCBI Taxonomy" id="241478"/>
    <lineage>
        <taxon>Eukaryota</taxon>
        <taxon>Metazoa</taxon>
        <taxon>Ecdysozoa</taxon>
        <taxon>Nematoda</taxon>
        <taxon>Enoplea</taxon>
        <taxon>Dorylaimia</taxon>
        <taxon>Dioctophymatida</taxon>
        <taxon>Dioctophymatoidea</taxon>
        <taxon>Soboliphymatidae</taxon>
        <taxon>Soboliphyme</taxon>
    </lineage>
</organism>
<dbReference type="Gene3D" id="2.60.120.620">
    <property type="entry name" value="q2cbj1_9rhob like domain"/>
    <property type="match status" value="1"/>
</dbReference>
<dbReference type="InterPro" id="IPR006620">
    <property type="entry name" value="Pro_4_hyd_alph"/>
</dbReference>